<feature type="transmembrane region" description="Helical" evidence="1">
    <location>
        <begin position="41"/>
        <end position="61"/>
    </location>
</feature>
<dbReference type="EMBL" id="AP027151">
    <property type="protein sequence ID" value="BDV42299.1"/>
    <property type="molecule type" value="Genomic_DNA"/>
</dbReference>
<keyword evidence="3" id="KW-1185">Reference proteome</keyword>
<gene>
    <name evidence="2" type="ORF">GURASL_12220</name>
</gene>
<evidence type="ECO:0000256" key="1">
    <source>
        <dbReference type="SAM" id="Phobius"/>
    </source>
</evidence>
<protein>
    <submittedName>
        <fullName evidence="2">Uncharacterized protein</fullName>
    </submittedName>
</protein>
<evidence type="ECO:0000313" key="2">
    <source>
        <dbReference type="EMBL" id="BDV42299.1"/>
    </source>
</evidence>
<keyword evidence="1" id="KW-0812">Transmembrane</keyword>
<feature type="transmembrane region" description="Helical" evidence="1">
    <location>
        <begin position="130"/>
        <end position="151"/>
    </location>
</feature>
<dbReference type="Proteomes" id="UP001317705">
    <property type="component" value="Chromosome"/>
</dbReference>
<dbReference type="RefSeq" id="WP_282002679.1">
    <property type="nucleotide sequence ID" value="NZ_AP027151.1"/>
</dbReference>
<name>A0ABM8EIH4_9BACT</name>
<keyword evidence="1" id="KW-0472">Membrane</keyword>
<sequence>MSGMIGSLWGIIGVLLLLGSAAYRLTPLALAAFSSPFQWYHWVAWTLSIVFMAHAEGYRGFQCHFSPRVAARALYLKAHPRAVYVILAPLFCMGYFHATRRRQIISISLTAGIVVLILAVHRLAQPWRGIVDAGVVVGLVWGVISLFWFGIKAFATGTCDCSPEVPEPWKVKK</sequence>
<proteinExistence type="predicted"/>
<organism evidence="2 3">
    <name type="scientific">Geotalea uraniireducens</name>
    <dbReference type="NCBI Taxonomy" id="351604"/>
    <lineage>
        <taxon>Bacteria</taxon>
        <taxon>Pseudomonadati</taxon>
        <taxon>Thermodesulfobacteriota</taxon>
        <taxon>Desulfuromonadia</taxon>
        <taxon>Geobacterales</taxon>
        <taxon>Geobacteraceae</taxon>
        <taxon>Geotalea</taxon>
    </lineage>
</organism>
<reference evidence="2 3" key="1">
    <citation type="submission" date="2022-12" db="EMBL/GenBank/DDBJ databases">
        <title>Polyphasic characterization of Geotalea uranireducens NIT-SL11 newly isolated from a complex of sewage sludge and microbially reduced graphene oxide.</title>
        <authorList>
            <person name="Xie L."/>
            <person name="Yoshida N."/>
            <person name="Meng L."/>
        </authorList>
    </citation>
    <scope>NUCLEOTIDE SEQUENCE [LARGE SCALE GENOMIC DNA]</scope>
    <source>
        <strain evidence="2 3">NIT-SL11</strain>
    </source>
</reference>
<evidence type="ECO:0000313" key="3">
    <source>
        <dbReference type="Proteomes" id="UP001317705"/>
    </source>
</evidence>
<accession>A0ABM8EIH4</accession>
<feature type="transmembrane region" description="Helical" evidence="1">
    <location>
        <begin position="104"/>
        <end position="123"/>
    </location>
</feature>
<keyword evidence="1" id="KW-1133">Transmembrane helix</keyword>
<feature type="transmembrane region" description="Helical" evidence="1">
    <location>
        <begin position="82"/>
        <end position="98"/>
    </location>
</feature>